<organism evidence="3 4">
    <name type="scientific">Tuber aestivum</name>
    <name type="common">summer truffle</name>
    <dbReference type="NCBI Taxonomy" id="59557"/>
    <lineage>
        <taxon>Eukaryota</taxon>
        <taxon>Fungi</taxon>
        <taxon>Dikarya</taxon>
        <taxon>Ascomycota</taxon>
        <taxon>Pezizomycotina</taxon>
        <taxon>Pezizomycetes</taxon>
        <taxon>Pezizales</taxon>
        <taxon>Tuberaceae</taxon>
        <taxon>Tuber</taxon>
    </lineage>
</organism>
<dbReference type="PANTHER" id="PTHR28083:SF1">
    <property type="entry name" value="GOOD FOR FULL DBP5 ACTIVITY PROTEIN 2"/>
    <property type="match status" value="1"/>
</dbReference>
<dbReference type="Proteomes" id="UP001412239">
    <property type="component" value="Unassembled WGS sequence"/>
</dbReference>
<feature type="domain" description="Gfd2/YDR514C-like C-terminal" evidence="2">
    <location>
        <begin position="285"/>
        <end position="489"/>
    </location>
</feature>
<dbReference type="GO" id="GO:0003676">
    <property type="term" value="F:nucleic acid binding"/>
    <property type="evidence" value="ECO:0007669"/>
    <property type="project" value="InterPro"/>
</dbReference>
<dbReference type="Pfam" id="PF21762">
    <property type="entry name" value="DEDDh_C"/>
    <property type="match status" value="1"/>
</dbReference>
<dbReference type="InterPro" id="IPR048519">
    <property type="entry name" value="Gfd2/YDR514C-like_C"/>
</dbReference>
<dbReference type="InterPro" id="IPR040151">
    <property type="entry name" value="Gfd2/YDR514C-like"/>
</dbReference>
<feature type="compositionally biased region" description="Pro residues" evidence="1">
    <location>
        <begin position="45"/>
        <end position="69"/>
    </location>
</feature>
<feature type="region of interest" description="Disordered" evidence="1">
    <location>
        <begin position="527"/>
        <end position="568"/>
    </location>
</feature>
<proteinExistence type="predicted"/>
<dbReference type="SUPFAM" id="SSF53098">
    <property type="entry name" value="Ribonuclease H-like"/>
    <property type="match status" value="1"/>
</dbReference>
<dbReference type="InterPro" id="IPR012337">
    <property type="entry name" value="RNaseH-like_sf"/>
</dbReference>
<keyword evidence="4" id="KW-1185">Reference proteome</keyword>
<name>A0A292PWY9_9PEZI</name>
<gene>
    <name evidence="3" type="ORF">GSTUAT00004737001</name>
</gene>
<reference evidence="3" key="1">
    <citation type="submission" date="2015-10" db="EMBL/GenBank/DDBJ databases">
        <authorList>
            <person name="Regsiter A."/>
            <person name="william w."/>
        </authorList>
    </citation>
    <scope>NUCLEOTIDE SEQUENCE</scope>
    <source>
        <strain evidence="3">Montdore</strain>
    </source>
</reference>
<evidence type="ECO:0000313" key="3">
    <source>
        <dbReference type="EMBL" id="CUS11138.1"/>
    </source>
</evidence>
<dbReference type="AlphaFoldDB" id="A0A292PWY9"/>
<dbReference type="PANTHER" id="PTHR28083">
    <property type="entry name" value="GOOD FOR FULL DBP5 ACTIVITY PROTEIN 2"/>
    <property type="match status" value="1"/>
</dbReference>
<evidence type="ECO:0000256" key="1">
    <source>
        <dbReference type="SAM" id="MobiDB-lite"/>
    </source>
</evidence>
<evidence type="ECO:0000259" key="2">
    <source>
        <dbReference type="Pfam" id="PF21762"/>
    </source>
</evidence>
<dbReference type="InterPro" id="IPR036397">
    <property type="entry name" value="RNaseH_sf"/>
</dbReference>
<evidence type="ECO:0000313" key="4">
    <source>
        <dbReference type="Proteomes" id="UP001412239"/>
    </source>
</evidence>
<dbReference type="Gene3D" id="3.30.420.10">
    <property type="entry name" value="Ribonuclease H-like superfamily/Ribonuclease H"/>
    <property type="match status" value="1"/>
</dbReference>
<feature type="region of interest" description="Disordered" evidence="1">
    <location>
        <begin position="33"/>
        <end position="111"/>
    </location>
</feature>
<protein>
    <recommendedName>
        <fullName evidence="2">Gfd2/YDR514C-like C-terminal domain-containing protein</fullName>
    </recommendedName>
</protein>
<feature type="compositionally biased region" description="Basic residues" evidence="1">
    <location>
        <begin position="84"/>
        <end position="101"/>
    </location>
</feature>
<dbReference type="EMBL" id="LN891029">
    <property type="protein sequence ID" value="CUS11138.1"/>
    <property type="molecule type" value="Genomic_DNA"/>
</dbReference>
<sequence length="568" mass="63506">MGILFTKYHVPMGLTLLRRGVCPHFLPSCGKTRGTYCSTQSRPQEPVPRQPRPLKQPPALHPTPRPQPPTACRDFSHSTGALKSAKRKHPSKIPKPHKPKPRSAPSKATKTKIRMDNFVEYKTLRAFPYKFLSRADQHVVSRFFDSKPFHAYGWRIYSYETPVSGTLLIPWVQVDQFFREVAAETNIRLLQNFPLEKISYTLDSMDDVPILMGEFGSKAELDEALQTSGASVRKASAKKNSKSKRNAAKRLQAMETWKSQVESARNHLGYTQQASGHEVEKTFPVFVSIDVEAFEHNHNVITEVGIAILDTTKIPPPQENAAGRETILKAIQDSFGLSNAPLRRSDAIISIIKTHHFRVSEHRNMRNGQFVTDAADLFMFGDSEFVSLEKLPKRIGECFRHYDNYGEKRRVVLVGHDVKTDVDFLMAVGYDVSNISGLEVIDTTCMWKAVMSDHQSKGLGPMLYDLGVDFRHLHNAGNDAAYTLQALVKLAEIGLLKGGEDGASAKPSPNLYRPIWQKAENVQIGFADEADNRQANTLPPTKPVPREIEEAGDNSEGSSLSMSGDGWD</sequence>
<dbReference type="GO" id="GO:0005634">
    <property type="term" value="C:nucleus"/>
    <property type="evidence" value="ECO:0007669"/>
    <property type="project" value="TreeGrafter"/>
</dbReference>
<accession>A0A292PWY9</accession>